<protein>
    <submittedName>
        <fullName evidence="5">Type I restriction-modification system</fullName>
    </submittedName>
</protein>
<evidence type="ECO:0000256" key="1">
    <source>
        <dbReference type="ARBA" id="ARBA00010923"/>
    </source>
</evidence>
<dbReference type="InterPro" id="IPR051212">
    <property type="entry name" value="Type-I_RE_S_subunit"/>
</dbReference>
<dbReference type="Proteomes" id="UP000254496">
    <property type="component" value="Unassembled WGS sequence"/>
</dbReference>
<evidence type="ECO:0000259" key="4">
    <source>
        <dbReference type="Pfam" id="PF01420"/>
    </source>
</evidence>
<dbReference type="GO" id="GO:0003677">
    <property type="term" value="F:DNA binding"/>
    <property type="evidence" value="ECO:0007669"/>
    <property type="project" value="UniProtKB-KW"/>
</dbReference>
<organism evidence="5 6">
    <name type="scientific">Canicola haemoglobinophilus</name>
    <dbReference type="NCBI Taxonomy" id="733"/>
    <lineage>
        <taxon>Bacteria</taxon>
        <taxon>Pseudomonadati</taxon>
        <taxon>Pseudomonadota</taxon>
        <taxon>Gammaproteobacteria</taxon>
        <taxon>Pasteurellales</taxon>
        <taxon>Pasteurellaceae</taxon>
        <taxon>Canicola</taxon>
    </lineage>
</organism>
<comment type="similarity">
    <text evidence="1">Belongs to the type-I restriction system S methylase family.</text>
</comment>
<dbReference type="GO" id="GO:0009307">
    <property type="term" value="P:DNA restriction-modification system"/>
    <property type="evidence" value="ECO:0007669"/>
    <property type="project" value="UniProtKB-KW"/>
</dbReference>
<name>A0AB38H7J0_9PAST</name>
<dbReference type="SUPFAM" id="SSF116734">
    <property type="entry name" value="DNA methylase specificity domain"/>
    <property type="match status" value="2"/>
</dbReference>
<dbReference type="RefSeq" id="WP_115072418.1">
    <property type="nucleotide sequence ID" value="NZ_UGHE01000002.1"/>
</dbReference>
<evidence type="ECO:0000313" key="6">
    <source>
        <dbReference type="Proteomes" id="UP000254496"/>
    </source>
</evidence>
<sequence>MKTNILKMIEQAEVEWKPLGEVAEIYGGLTGKTKNDFENGNAKYLTYKNIFGNIEVEPNNLETVKVSDNERQHQVKYGDILFTGSSEIAEEAGMSSSVTTRFDEPIYLNSFSFGVRFNQNIEITPEFSKYLFRSHYMRKQIIKTASGVTRFNISKEKFKKILIPIPPLELQKEIVKRLDILTELEAALEAALEAELSLRKKQYQYYRDLLLTFDDISDRGGYKTNPFFSKDVVWKSLGEVGELIRGNGLTKKDLLDDGVPAIHYGQIYTHFGTFADKTKSFTSPEIAKKLRKAQYGDVLIAGTSENVQDVMKPVGWFGDEIVFSGDMFAFRPNEKIMTKYLTYMLQTTAFAKFKEKHAQGTKVIRISSANFLNYQIPIPLLETQAKIVAILDKFDRLTSSITDGLPKEIELRRKQYEYYRELLLGFGM</sequence>
<accession>A0AB38H7J0</accession>
<dbReference type="InterPro" id="IPR000055">
    <property type="entry name" value="Restrct_endonuc_typeI_TRD"/>
</dbReference>
<reference evidence="5 6" key="1">
    <citation type="submission" date="2018-06" db="EMBL/GenBank/DDBJ databases">
        <authorList>
            <consortium name="Pathogen Informatics"/>
            <person name="Doyle S."/>
        </authorList>
    </citation>
    <scope>NUCLEOTIDE SEQUENCE [LARGE SCALE GENOMIC DNA]</scope>
    <source>
        <strain evidence="5 6">NCTC8540</strain>
    </source>
</reference>
<dbReference type="InterPro" id="IPR044946">
    <property type="entry name" value="Restrct_endonuc_typeI_TRD_sf"/>
</dbReference>
<evidence type="ECO:0000256" key="2">
    <source>
        <dbReference type="ARBA" id="ARBA00022747"/>
    </source>
</evidence>
<dbReference type="AlphaFoldDB" id="A0AB38H7J0"/>
<dbReference type="PANTHER" id="PTHR43140:SF1">
    <property type="entry name" value="TYPE I RESTRICTION ENZYME ECOKI SPECIFICITY SUBUNIT"/>
    <property type="match status" value="1"/>
</dbReference>
<gene>
    <name evidence="5" type="ORF">NCTC8540_00019</name>
</gene>
<dbReference type="Gene3D" id="3.90.220.20">
    <property type="entry name" value="DNA methylase specificity domains"/>
    <property type="match status" value="2"/>
</dbReference>
<feature type="domain" description="Type I restriction modification DNA specificity" evidence="4">
    <location>
        <begin position="231"/>
        <end position="410"/>
    </location>
</feature>
<evidence type="ECO:0000313" key="5">
    <source>
        <dbReference type="EMBL" id="STO67557.1"/>
    </source>
</evidence>
<dbReference type="REBASE" id="432059">
    <property type="entry name" value="S.Hha8540IV"/>
</dbReference>
<keyword evidence="3" id="KW-0238">DNA-binding</keyword>
<dbReference type="CDD" id="cd17268">
    <property type="entry name" value="RMtype1_S_Ara36733I_TRD1-CR1_like"/>
    <property type="match status" value="1"/>
</dbReference>
<dbReference type="EMBL" id="UGHJ01000001">
    <property type="protein sequence ID" value="STO67557.1"/>
    <property type="molecule type" value="Genomic_DNA"/>
</dbReference>
<evidence type="ECO:0000256" key="3">
    <source>
        <dbReference type="ARBA" id="ARBA00023125"/>
    </source>
</evidence>
<keyword evidence="2" id="KW-0680">Restriction system</keyword>
<feature type="domain" description="Type I restriction modification DNA specificity" evidence="4">
    <location>
        <begin position="14"/>
        <end position="196"/>
    </location>
</feature>
<dbReference type="CDD" id="cd17252">
    <property type="entry name" value="RMtype1_S_EcoKI-TRD1-CR1_like"/>
    <property type="match status" value="1"/>
</dbReference>
<comment type="caution">
    <text evidence="5">The sequence shown here is derived from an EMBL/GenBank/DDBJ whole genome shotgun (WGS) entry which is preliminary data.</text>
</comment>
<proteinExistence type="inferred from homology"/>
<dbReference type="PANTHER" id="PTHR43140">
    <property type="entry name" value="TYPE-1 RESTRICTION ENZYME ECOKI SPECIFICITY PROTEIN"/>
    <property type="match status" value="1"/>
</dbReference>
<dbReference type="Pfam" id="PF01420">
    <property type="entry name" value="Methylase_S"/>
    <property type="match status" value="2"/>
</dbReference>